<dbReference type="Ensembl" id="ENSSRHT00000065226.1">
    <property type="protein sequence ID" value="ENSSRHP00000063465.1"/>
    <property type="gene ID" value="ENSSRHG00000031179.1"/>
</dbReference>
<evidence type="ECO:0000313" key="11">
    <source>
        <dbReference type="Proteomes" id="UP000472270"/>
    </source>
</evidence>
<evidence type="ECO:0000256" key="7">
    <source>
        <dbReference type="ARBA" id="ARBA00031419"/>
    </source>
</evidence>
<dbReference type="PROSITE" id="PS01036">
    <property type="entry name" value="HSP70_3"/>
    <property type="match status" value="1"/>
</dbReference>
<keyword evidence="4 9" id="KW-0547">Nucleotide-binding</keyword>
<dbReference type="InterPro" id="IPR029048">
    <property type="entry name" value="HSP70_C_sf"/>
</dbReference>
<comment type="catalytic activity">
    <reaction evidence="8">
        <text>ATP + H2O = ADP + phosphate + H(+)</text>
        <dbReference type="Rhea" id="RHEA:13065"/>
        <dbReference type="ChEBI" id="CHEBI:15377"/>
        <dbReference type="ChEBI" id="CHEBI:15378"/>
        <dbReference type="ChEBI" id="CHEBI:30616"/>
        <dbReference type="ChEBI" id="CHEBI:43474"/>
        <dbReference type="ChEBI" id="CHEBI:456216"/>
        <dbReference type="EC" id="3.6.4.10"/>
    </reaction>
    <physiologicalReaction direction="left-to-right" evidence="8">
        <dbReference type="Rhea" id="RHEA:13066"/>
    </physiologicalReaction>
</comment>
<dbReference type="GO" id="GO:0051082">
    <property type="term" value="F:unfolded protein binding"/>
    <property type="evidence" value="ECO:0007669"/>
    <property type="project" value="InterPro"/>
</dbReference>
<dbReference type="InterPro" id="IPR029047">
    <property type="entry name" value="HSP70_peptide-bd_sf"/>
</dbReference>
<comment type="similarity">
    <text evidence="1 9">Belongs to the heat shock protein 70 family.</text>
</comment>
<dbReference type="EC" id="3.6.4.10" evidence="2"/>
<dbReference type="NCBIfam" id="NF001413">
    <property type="entry name" value="PRK00290.1"/>
    <property type="match status" value="1"/>
</dbReference>
<dbReference type="Gene3D" id="3.30.30.30">
    <property type="match status" value="1"/>
</dbReference>
<dbReference type="Gene3D" id="2.60.34.10">
    <property type="entry name" value="Substrate Binding Domain Of DNAk, Chain A, domain 1"/>
    <property type="match status" value="1"/>
</dbReference>
<dbReference type="PROSITE" id="PS00297">
    <property type="entry name" value="HSP70_1"/>
    <property type="match status" value="1"/>
</dbReference>
<evidence type="ECO:0000256" key="1">
    <source>
        <dbReference type="ARBA" id="ARBA00007381"/>
    </source>
</evidence>
<evidence type="ECO:0000256" key="2">
    <source>
        <dbReference type="ARBA" id="ARBA00012554"/>
    </source>
</evidence>
<sequence>MLYSSASFLNEPLVCFFPQACWSGLTRQTLQTAARRHYASEAIRGAVVGIDLGTTNSCVAVMEGKQAKVLENAEGARTTPSVVAFTADAERLVGMPAKRQAVTNPNNTLYATKRLIGRRYDDAEVQKDLKNVPYKIVRASNGDAWLEAHGKLYSPSQAGAFILMKMKETAENYLGHAVKNAVITVPAYFNDSQRQATKDAGQIAGLNVLRVINEPTAAALAYGLEKTQDKIIAVYDLGGGTFDISVLEIQKGVFEVKSTNGDTFLGGEDFDQHLLRHIVKEFKREVCVRPPKKNKRVCVCVCVFISVTDINLPYLTMDASGPKHLNMKLTRAQFEGIVADLIRRTVAPCQKAMQDAEVSKSDIGEVLLVGGMSRMPKVQQTVQDLFGRAPSKSVNPDEAVAIGAAIQGGVLAGDVTDVLLLDVTPLSLGIETLGGVFTKLINRNTTIPTKKSQVFSTAADGQTQVEIKVCQGEREMAADNKTLGQFTLVGMPPAPRGVPQIEVTFDIDANGIVHVSAKDKGTGREQQIVIQSSGGLSKDDIENMIKNAEKYAEEDRRRKDCVEAVNMAEGIVHDTESKMEEFKDQLPADECNKLKEEMAKVRELLSRKDAETGENIKQAATNLQQASLKLFEMAYKKVSSLVLLYTHSRCECNPLNGTGK</sequence>
<dbReference type="Gene3D" id="1.20.1270.10">
    <property type="match status" value="1"/>
</dbReference>
<dbReference type="Gene3D" id="3.90.640.10">
    <property type="entry name" value="Actin, Chain A, domain 4"/>
    <property type="match status" value="1"/>
</dbReference>
<dbReference type="InterPro" id="IPR043129">
    <property type="entry name" value="ATPase_NBD"/>
</dbReference>
<dbReference type="AlphaFoldDB" id="A0A673KG54"/>
<evidence type="ECO:0000256" key="8">
    <source>
        <dbReference type="ARBA" id="ARBA00050527"/>
    </source>
</evidence>
<protein>
    <recommendedName>
        <fullName evidence="3">Stress-70 protein, mitochondrial</fullName>
        <ecNumber evidence="2">3.6.4.10</ecNumber>
    </recommendedName>
    <alternativeName>
        <fullName evidence="7">75 kDa glucose-regulated protein</fullName>
    </alternativeName>
    <alternativeName>
        <fullName evidence="6">Heat shock 70 kDa protein 9</fullName>
    </alternativeName>
</protein>
<dbReference type="FunFam" id="3.30.420.40:FF:000004">
    <property type="entry name" value="Molecular chaperone DnaK"/>
    <property type="match status" value="1"/>
</dbReference>
<dbReference type="PROSITE" id="PS00329">
    <property type="entry name" value="HSP70_2"/>
    <property type="match status" value="1"/>
</dbReference>
<dbReference type="Pfam" id="PF00012">
    <property type="entry name" value="HSP70"/>
    <property type="match status" value="1"/>
</dbReference>
<dbReference type="SUPFAM" id="SSF53067">
    <property type="entry name" value="Actin-like ATPase domain"/>
    <property type="match status" value="2"/>
</dbReference>
<evidence type="ECO:0000256" key="4">
    <source>
        <dbReference type="ARBA" id="ARBA00022741"/>
    </source>
</evidence>
<dbReference type="PANTHER" id="PTHR19375">
    <property type="entry name" value="HEAT SHOCK PROTEIN 70KDA"/>
    <property type="match status" value="1"/>
</dbReference>
<accession>A0A673KG54</accession>
<gene>
    <name evidence="10" type="primary">hspa9</name>
</gene>
<evidence type="ECO:0000256" key="6">
    <source>
        <dbReference type="ARBA" id="ARBA00030055"/>
    </source>
</evidence>
<keyword evidence="5 9" id="KW-0067">ATP-binding</keyword>
<dbReference type="FunFam" id="3.30.30.30:FF:000003">
    <property type="entry name" value="Heat shock protein 9"/>
    <property type="match status" value="1"/>
</dbReference>
<dbReference type="InterPro" id="IPR018181">
    <property type="entry name" value="Heat_shock_70_CS"/>
</dbReference>
<proteinExistence type="inferred from homology"/>
<dbReference type="InterPro" id="IPR013126">
    <property type="entry name" value="Hsp_70_fam"/>
</dbReference>
<organism evidence="10 11">
    <name type="scientific">Sinocyclocheilus rhinocerous</name>
    <dbReference type="NCBI Taxonomy" id="307959"/>
    <lineage>
        <taxon>Eukaryota</taxon>
        <taxon>Metazoa</taxon>
        <taxon>Chordata</taxon>
        <taxon>Craniata</taxon>
        <taxon>Vertebrata</taxon>
        <taxon>Euteleostomi</taxon>
        <taxon>Actinopterygii</taxon>
        <taxon>Neopterygii</taxon>
        <taxon>Teleostei</taxon>
        <taxon>Ostariophysi</taxon>
        <taxon>Cypriniformes</taxon>
        <taxon>Cyprinidae</taxon>
        <taxon>Cyprininae</taxon>
        <taxon>Sinocyclocheilus</taxon>
    </lineage>
</organism>
<dbReference type="FunFam" id="3.90.640.10:FF:000003">
    <property type="entry name" value="Molecular chaperone DnaK"/>
    <property type="match status" value="1"/>
</dbReference>
<dbReference type="GO" id="GO:0005759">
    <property type="term" value="C:mitochondrial matrix"/>
    <property type="evidence" value="ECO:0007669"/>
    <property type="project" value="UniProtKB-ARBA"/>
</dbReference>
<dbReference type="FunFam" id="3.30.420.40:FF:000020">
    <property type="entry name" value="Chaperone protein HscA homolog"/>
    <property type="match status" value="1"/>
</dbReference>
<dbReference type="HAMAP" id="MF_00332">
    <property type="entry name" value="DnaK"/>
    <property type="match status" value="1"/>
</dbReference>
<dbReference type="Proteomes" id="UP000472270">
    <property type="component" value="Unassembled WGS sequence"/>
</dbReference>
<evidence type="ECO:0000256" key="5">
    <source>
        <dbReference type="ARBA" id="ARBA00022840"/>
    </source>
</evidence>
<name>A0A673KG54_9TELE</name>
<dbReference type="PRINTS" id="PR00301">
    <property type="entry name" value="HEATSHOCK70"/>
</dbReference>
<dbReference type="GO" id="GO:0005524">
    <property type="term" value="F:ATP binding"/>
    <property type="evidence" value="ECO:0007669"/>
    <property type="project" value="UniProtKB-KW"/>
</dbReference>
<dbReference type="CDD" id="cd11733">
    <property type="entry name" value="ASKHA_NBD_HSP70_HSPA9"/>
    <property type="match status" value="1"/>
</dbReference>
<dbReference type="NCBIfam" id="NF003520">
    <property type="entry name" value="PRK05183.1"/>
    <property type="match status" value="1"/>
</dbReference>
<dbReference type="Gene3D" id="3.30.420.40">
    <property type="match status" value="2"/>
</dbReference>
<evidence type="ECO:0000256" key="9">
    <source>
        <dbReference type="RuleBase" id="RU003322"/>
    </source>
</evidence>
<evidence type="ECO:0000313" key="10">
    <source>
        <dbReference type="Ensembl" id="ENSSRHP00000063465.1"/>
    </source>
</evidence>
<reference evidence="10" key="1">
    <citation type="submission" date="2025-08" db="UniProtKB">
        <authorList>
            <consortium name="Ensembl"/>
        </authorList>
    </citation>
    <scope>IDENTIFICATION</scope>
</reference>
<reference evidence="10" key="2">
    <citation type="submission" date="2025-09" db="UniProtKB">
        <authorList>
            <consortium name="Ensembl"/>
        </authorList>
    </citation>
    <scope>IDENTIFICATION</scope>
</reference>
<dbReference type="FunFam" id="2.60.34.10:FF:000014">
    <property type="entry name" value="Chaperone protein DnaK HSP70"/>
    <property type="match status" value="1"/>
</dbReference>
<dbReference type="SUPFAM" id="SSF100920">
    <property type="entry name" value="Heat shock protein 70kD (HSP70), peptide-binding domain"/>
    <property type="match status" value="1"/>
</dbReference>
<dbReference type="GO" id="GO:0140662">
    <property type="term" value="F:ATP-dependent protein folding chaperone"/>
    <property type="evidence" value="ECO:0007669"/>
    <property type="project" value="InterPro"/>
</dbReference>
<evidence type="ECO:0000256" key="3">
    <source>
        <dbReference type="ARBA" id="ARBA00019355"/>
    </source>
</evidence>
<dbReference type="InterPro" id="IPR012725">
    <property type="entry name" value="Chaperone_DnaK"/>
</dbReference>
<keyword evidence="11" id="KW-1185">Reference proteome</keyword>
<dbReference type="NCBIfam" id="TIGR02350">
    <property type="entry name" value="prok_dnaK"/>
    <property type="match status" value="1"/>
</dbReference>
<dbReference type="FunFam" id="1.20.1270.10:FF:000011">
    <property type="entry name" value="stress-70 protein, mitochondrial isoform X1"/>
    <property type="match status" value="1"/>
</dbReference>